<keyword evidence="2" id="KW-0732">Signal</keyword>
<keyword evidence="4" id="KW-1185">Reference proteome</keyword>
<dbReference type="RefSeq" id="WP_158690945.1">
    <property type="nucleotide sequence ID" value="NZ_JBHWAW010000252.1"/>
</dbReference>
<name>A0ABU8APM4_9ACTN</name>
<sequence length="66" mass="7051">MSTHRHTLLLVRWLAALTSAPIRSSAVAGRSVPGSASHSRPPPTGRSIAYGPTLSRYSPTRRVRGS</sequence>
<evidence type="ECO:0008006" key="5">
    <source>
        <dbReference type="Google" id="ProtNLM"/>
    </source>
</evidence>
<protein>
    <recommendedName>
        <fullName evidence="5">Secreted protein</fullName>
    </recommendedName>
</protein>
<proteinExistence type="predicted"/>
<feature type="signal peptide" evidence="2">
    <location>
        <begin position="1"/>
        <end position="28"/>
    </location>
</feature>
<feature type="chain" id="PRO_5045845122" description="Secreted protein" evidence="2">
    <location>
        <begin position="29"/>
        <end position="66"/>
    </location>
</feature>
<evidence type="ECO:0000313" key="4">
    <source>
        <dbReference type="Proteomes" id="UP001310290"/>
    </source>
</evidence>
<dbReference type="EMBL" id="JARULZ010000001">
    <property type="protein sequence ID" value="MEH0635625.1"/>
    <property type="molecule type" value="Genomic_DNA"/>
</dbReference>
<gene>
    <name evidence="3" type="ORF">QBA35_20235</name>
</gene>
<organism evidence="3 4">
    <name type="scientific">Streptomyces bottropensis</name>
    <dbReference type="NCBI Taxonomy" id="42235"/>
    <lineage>
        <taxon>Bacteria</taxon>
        <taxon>Bacillati</taxon>
        <taxon>Actinomycetota</taxon>
        <taxon>Actinomycetes</taxon>
        <taxon>Kitasatosporales</taxon>
        <taxon>Streptomycetaceae</taxon>
        <taxon>Streptomyces</taxon>
    </lineage>
</organism>
<dbReference type="Proteomes" id="UP001310290">
    <property type="component" value="Unassembled WGS sequence"/>
</dbReference>
<comment type="caution">
    <text evidence="3">The sequence shown here is derived from an EMBL/GenBank/DDBJ whole genome shotgun (WGS) entry which is preliminary data.</text>
</comment>
<feature type="region of interest" description="Disordered" evidence="1">
    <location>
        <begin position="24"/>
        <end position="66"/>
    </location>
</feature>
<evidence type="ECO:0000313" key="3">
    <source>
        <dbReference type="EMBL" id="MEH0635625.1"/>
    </source>
</evidence>
<evidence type="ECO:0000256" key="2">
    <source>
        <dbReference type="SAM" id="SignalP"/>
    </source>
</evidence>
<evidence type="ECO:0000256" key="1">
    <source>
        <dbReference type="SAM" id="MobiDB-lite"/>
    </source>
</evidence>
<accession>A0ABU8APM4</accession>
<reference evidence="3" key="1">
    <citation type="submission" date="2023-04" db="EMBL/GenBank/DDBJ databases">
        <title>Genomic diversity of scab-causing Streptomyces spp. in the province of Quebec, Canada.</title>
        <authorList>
            <person name="Biessy A."/>
            <person name="Cadieux M."/>
            <person name="Ciotola M."/>
            <person name="Filion M."/>
        </authorList>
    </citation>
    <scope>NUCLEOTIDE SEQUENCE</scope>
    <source>
        <strain evidence="3">B21-115</strain>
    </source>
</reference>